<dbReference type="Proteomes" id="UP000593812">
    <property type="component" value="Chromosome"/>
</dbReference>
<gene>
    <name evidence="3" type="ORF">FSC09_10110</name>
    <name evidence="4" type="ORF">G0027_03150</name>
</gene>
<proteinExistence type="predicted"/>
<dbReference type="Gene3D" id="3.40.50.1820">
    <property type="entry name" value="alpha/beta hydrolase"/>
    <property type="match status" value="2"/>
</dbReference>
<sequence>MTTTFKKLLLAVTCSSALLFTACGGDDNDFNFIRDKTFVSDAAYTQDGIEGAIIRVMTYKMPNVRDQKTEATAMVFYPSAPRPVDGWRVVVWEHGTVGIADHCAPSRNSLNPRFKAMAESLLAAGYVIVAPDYEGLGTPGIHPYLHLESAAQSAIYSVRALKEDLGAHMHGAWMSVGQSQGGHASLGTAEFANQDANYKGAVAAAPASSLGYIIAEVAPAAIHDLELAESVGLYPVGTARNVYAELMAYAAYVAVGIKAYEPDFNYLSIFQPESQDIVPEAEGNNGENGQCLDELMQSFREDIDAFTENSDLAVADYPGLTANFQDNATIKQFLAINQPATKKLDKPIMVIQGEADTAVPAAVTTALVDNLREMGTTVEYELVPGASHTQAIVQRNAELVRFIQTHMPAQ</sequence>
<evidence type="ECO:0000313" key="4">
    <source>
        <dbReference type="EMBL" id="QOW41937.1"/>
    </source>
</evidence>
<dbReference type="Pfam" id="PF00326">
    <property type="entry name" value="Peptidase_S9"/>
    <property type="match status" value="1"/>
</dbReference>
<reference evidence="4 6" key="2">
    <citation type="submission" date="2020-02" db="EMBL/GenBank/DDBJ databases">
        <title>Tigecycline-resistant Acinetobacter species from pigs and migratory birds.</title>
        <authorList>
            <person name="Chen C."/>
            <person name="Sun J."/>
            <person name="Liao X.-P."/>
            <person name="Liu Y.-H."/>
        </authorList>
    </citation>
    <scope>NUCLEOTIDE SEQUENCE [LARGE SCALE GENOMIC DNA]</scope>
    <source>
        <strain evidence="4 6">C15_T</strain>
    </source>
</reference>
<dbReference type="InterPro" id="IPR029058">
    <property type="entry name" value="AB_hydrolase_fold"/>
</dbReference>
<evidence type="ECO:0000259" key="2">
    <source>
        <dbReference type="Pfam" id="PF00326"/>
    </source>
</evidence>
<dbReference type="InterPro" id="IPR005152">
    <property type="entry name" value="Lipase_secreted"/>
</dbReference>
<dbReference type="PIRSF" id="PIRSF029171">
    <property type="entry name" value="Esterase_LipA"/>
    <property type="match status" value="1"/>
</dbReference>
<dbReference type="EMBL" id="CP044455">
    <property type="protein sequence ID" value="QIC70743.1"/>
    <property type="molecule type" value="Genomic_DNA"/>
</dbReference>
<feature type="signal peptide" evidence="1">
    <location>
        <begin position="1"/>
        <end position="24"/>
    </location>
</feature>
<dbReference type="AlphaFoldDB" id="A0A6C0Y3K4"/>
<dbReference type="PROSITE" id="PS51257">
    <property type="entry name" value="PROKAR_LIPOPROTEIN"/>
    <property type="match status" value="1"/>
</dbReference>
<name>A0A6C0Y3K4_9GAMM</name>
<dbReference type="GO" id="GO:0006508">
    <property type="term" value="P:proteolysis"/>
    <property type="evidence" value="ECO:0007669"/>
    <property type="project" value="InterPro"/>
</dbReference>
<feature type="chain" id="PRO_5033534465" evidence="1">
    <location>
        <begin position="25"/>
        <end position="410"/>
    </location>
</feature>
<dbReference type="GO" id="GO:0016042">
    <property type="term" value="P:lipid catabolic process"/>
    <property type="evidence" value="ECO:0007669"/>
    <property type="project" value="InterPro"/>
</dbReference>
<evidence type="ECO:0000313" key="5">
    <source>
        <dbReference type="Proteomes" id="UP000503440"/>
    </source>
</evidence>
<accession>A0A6C0Y3K4</accession>
<reference evidence="3 5" key="1">
    <citation type="submission" date="2019-09" db="EMBL/GenBank/DDBJ databases">
        <title>Non-baumannii Acinetobacter spp. carrying blaNDM-1 isolated in China.</title>
        <authorList>
            <person name="Cui C."/>
            <person name="Chen C."/>
            <person name="Sun J."/>
            <person name="Liu Y."/>
        </authorList>
    </citation>
    <scope>NUCLEOTIDE SEQUENCE [LARGE SCALE GENOMIC DNA]</scope>
    <source>
        <strain evidence="3 5">B18</strain>
    </source>
</reference>
<keyword evidence="1" id="KW-0732">Signal</keyword>
<dbReference type="PANTHER" id="PTHR34853">
    <property type="match status" value="1"/>
</dbReference>
<dbReference type="SUPFAM" id="SSF53474">
    <property type="entry name" value="alpha/beta-Hydrolases"/>
    <property type="match status" value="1"/>
</dbReference>
<organism evidence="3 5">
    <name type="scientific">Acinetobacter indicus</name>
    <dbReference type="NCBI Taxonomy" id="756892"/>
    <lineage>
        <taxon>Bacteria</taxon>
        <taxon>Pseudomonadati</taxon>
        <taxon>Pseudomonadota</taxon>
        <taxon>Gammaproteobacteria</taxon>
        <taxon>Moraxellales</taxon>
        <taxon>Moraxellaceae</taxon>
        <taxon>Acinetobacter</taxon>
    </lineage>
</organism>
<dbReference type="InterPro" id="IPR001375">
    <property type="entry name" value="Peptidase_S9_cat"/>
</dbReference>
<dbReference type="Proteomes" id="UP000503440">
    <property type="component" value="Chromosome"/>
</dbReference>
<dbReference type="GO" id="GO:0008236">
    <property type="term" value="F:serine-type peptidase activity"/>
    <property type="evidence" value="ECO:0007669"/>
    <property type="project" value="InterPro"/>
</dbReference>
<dbReference type="GO" id="GO:0004806">
    <property type="term" value="F:triacylglycerol lipase activity"/>
    <property type="evidence" value="ECO:0007669"/>
    <property type="project" value="InterPro"/>
</dbReference>
<dbReference type="EMBL" id="CP048654">
    <property type="protein sequence ID" value="QOW41937.1"/>
    <property type="molecule type" value="Genomic_DNA"/>
</dbReference>
<feature type="domain" description="Peptidase S9 prolyl oligopeptidase catalytic" evidence="2">
    <location>
        <begin position="312"/>
        <end position="406"/>
    </location>
</feature>
<dbReference type="RefSeq" id="WP_163142477.1">
    <property type="nucleotide sequence ID" value="NZ_CAXNYR010000010.1"/>
</dbReference>
<protein>
    <submittedName>
        <fullName evidence="3">Prolyl oligopeptidase family serine peptidase</fullName>
    </submittedName>
</protein>
<evidence type="ECO:0000313" key="3">
    <source>
        <dbReference type="EMBL" id="QIC70743.1"/>
    </source>
</evidence>
<dbReference type="PANTHER" id="PTHR34853:SF1">
    <property type="entry name" value="LIPASE 5"/>
    <property type="match status" value="1"/>
</dbReference>
<evidence type="ECO:0000313" key="6">
    <source>
        <dbReference type="Proteomes" id="UP000593812"/>
    </source>
</evidence>
<evidence type="ECO:0000256" key="1">
    <source>
        <dbReference type="SAM" id="SignalP"/>
    </source>
</evidence>